<reference evidence="1 2" key="1">
    <citation type="submission" date="2018-09" db="EMBL/GenBank/DDBJ databases">
        <title>YIM PH21274 draft genome.</title>
        <authorList>
            <person name="Miao C."/>
        </authorList>
    </citation>
    <scope>NUCLEOTIDE SEQUENCE [LARGE SCALE GENOMIC DNA]</scope>
    <source>
        <strain evidence="1 2">YIM PH 21724</strain>
    </source>
</reference>
<accession>A0A3A4KEJ2</accession>
<dbReference type="InterPro" id="IPR016181">
    <property type="entry name" value="Acyl_CoA_acyltransferase"/>
</dbReference>
<dbReference type="SUPFAM" id="SSF55729">
    <property type="entry name" value="Acyl-CoA N-acyltransferases (Nat)"/>
    <property type="match status" value="1"/>
</dbReference>
<name>A0A3A4KEJ2_9NOCA</name>
<evidence type="ECO:0000313" key="1">
    <source>
        <dbReference type="EMBL" id="RJO72557.1"/>
    </source>
</evidence>
<keyword evidence="2" id="KW-1185">Reference proteome</keyword>
<comment type="caution">
    <text evidence="1">The sequence shown here is derived from an EMBL/GenBank/DDBJ whole genome shotgun (WGS) entry which is preliminary data.</text>
</comment>
<proteinExistence type="predicted"/>
<evidence type="ECO:0008006" key="3">
    <source>
        <dbReference type="Google" id="ProtNLM"/>
    </source>
</evidence>
<protein>
    <recommendedName>
        <fullName evidence="3">GNAT family N-acetyltransferase</fullName>
    </recommendedName>
</protein>
<dbReference type="Proteomes" id="UP000266677">
    <property type="component" value="Unassembled WGS sequence"/>
</dbReference>
<gene>
    <name evidence="1" type="ORF">D5S18_22585</name>
</gene>
<sequence>MMRSIRRAMPGDGKRLRALRLKALRDAPEAFLETYDDAAGLSAAEWEARIERYRQPGRQLLVVGEADGVWSGTAGAFLDSERDTADLTLPARPQDRWAMIWGMLDQRERHAAAR</sequence>
<dbReference type="EMBL" id="QZFU01000028">
    <property type="protein sequence ID" value="RJO72557.1"/>
    <property type="molecule type" value="Genomic_DNA"/>
</dbReference>
<evidence type="ECO:0000313" key="2">
    <source>
        <dbReference type="Proteomes" id="UP000266677"/>
    </source>
</evidence>
<organism evidence="1 2">
    <name type="scientific">Nocardia panacis</name>
    <dbReference type="NCBI Taxonomy" id="2340916"/>
    <lineage>
        <taxon>Bacteria</taxon>
        <taxon>Bacillati</taxon>
        <taxon>Actinomycetota</taxon>
        <taxon>Actinomycetes</taxon>
        <taxon>Mycobacteriales</taxon>
        <taxon>Nocardiaceae</taxon>
        <taxon>Nocardia</taxon>
    </lineage>
</organism>
<dbReference type="OrthoDB" id="9799092at2"/>
<dbReference type="Gene3D" id="3.40.630.30">
    <property type="match status" value="1"/>
</dbReference>
<dbReference type="RefSeq" id="WP_120043083.1">
    <property type="nucleotide sequence ID" value="NZ_QZFU01000028.1"/>
</dbReference>
<dbReference type="AlphaFoldDB" id="A0A3A4KEJ2"/>